<dbReference type="Pfam" id="PF00296">
    <property type="entry name" value="Bac_luciferase"/>
    <property type="match status" value="1"/>
</dbReference>
<dbReference type="PANTHER" id="PTHR30137">
    <property type="entry name" value="LUCIFERASE-LIKE MONOOXYGENASE"/>
    <property type="match status" value="1"/>
</dbReference>
<dbReference type="SUPFAM" id="SSF51679">
    <property type="entry name" value="Bacterial luciferase-like"/>
    <property type="match status" value="1"/>
</dbReference>
<evidence type="ECO:0000259" key="1">
    <source>
        <dbReference type="Pfam" id="PF00296"/>
    </source>
</evidence>
<reference evidence="2" key="1">
    <citation type="submission" date="2022-01" db="EMBL/GenBank/DDBJ databases">
        <authorList>
            <person name="Jo J.-H."/>
            <person name="Im W.-T."/>
        </authorList>
    </citation>
    <scope>NUCLEOTIDE SEQUENCE</scope>
    <source>
        <strain evidence="2">I2-34</strain>
    </source>
</reference>
<sequence>MAAEPGSTPHRKRIGFLSFGHWQAVPGSSVRTAADALLQSIELAVAAEELGVDGAYVRVHHFAPQLASPFPLLAAMAARTSRIELGTGVIDMRYENPLYAAEEAAATDLISGGRLQLGISRGSPEPALHGSESFGFVPREGQTDADLAREHTRLFRAAIAGAGVARANPQMTGAAGALAIEPQSPGLPERIWWGSGTRRTARWTAEQGMNLMSSTLLTEDTGVPFGDLQAEQIAVYREAWRLAGWERTPRVSVSRSVIPITSSEDLLYFGSREGEEDQVGFLEGAAARFGRTYTGEPDVLAEELAKDAAVQAADTVLLTVPNQLGVDYNARLLETIAREVAPAFGWQPARA</sequence>
<dbReference type="EMBL" id="JAKLTQ010000004">
    <property type="protein sequence ID" value="MCG2621878.1"/>
    <property type="molecule type" value="Genomic_DNA"/>
</dbReference>
<comment type="caution">
    <text evidence="2">The sequence shown here is derived from an EMBL/GenBank/DDBJ whole genome shotgun (WGS) entry which is preliminary data.</text>
</comment>
<organism evidence="2 3">
    <name type="scientific">Arthrobacter hankyongi</name>
    <dbReference type="NCBI Taxonomy" id="2904801"/>
    <lineage>
        <taxon>Bacteria</taxon>
        <taxon>Bacillati</taxon>
        <taxon>Actinomycetota</taxon>
        <taxon>Actinomycetes</taxon>
        <taxon>Micrococcales</taxon>
        <taxon>Micrococcaceae</taxon>
        <taxon>Arthrobacter</taxon>
    </lineage>
</organism>
<dbReference type="PANTHER" id="PTHR30137:SF15">
    <property type="entry name" value="BLL6902 PROTEIN"/>
    <property type="match status" value="1"/>
</dbReference>
<proteinExistence type="predicted"/>
<dbReference type="Gene3D" id="3.20.20.30">
    <property type="entry name" value="Luciferase-like domain"/>
    <property type="match status" value="1"/>
</dbReference>
<dbReference type="InterPro" id="IPR050766">
    <property type="entry name" value="Bact_Lucif_Oxidored"/>
</dbReference>
<dbReference type="InterPro" id="IPR036661">
    <property type="entry name" value="Luciferase-like_sf"/>
</dbReference>
<name>A0ABS9L5D4_9MICC</name>
<evidence type="ECO:0000313" key="2">
    <source>
        <dbReference type="EMBL" id="MCG2621878.1"/>
    </source>
</evidence>
<dbReference type="InterPro" id="IPR011251">
    <property type="entry name" value="Luciferase-like_dom"/>
</dbReference>
<dbReference type="RefSeq" id="WP_237819532.1">
    <property type="nucleotide sequence ID" value="NZ_JAKLTQ010000004.1"/>
</dbReference>
<dbReference type="Proteomes" id="UP001165368">
    <property type="component" value="Unassembled WGS sequence"/>
</dbReference>
<evidence type="ECO:0000313" key="3">
    <source>
        <dbReference type="Proteomes" id="UP001165368"/>
    </source>
</evidence>
<gene>
    <name evidence="2" type="ORF">LVY72_08095</name>
</gene>
<protein>
    <submittedName>
        <fullName evidence="2">LLM class flavin-dependent oxidoreductase</fullName>
    </submittedName>
</protein>
<accession>A0ABS9L5D4</accession>
<keyword evidence="3" id="KW-1185">Reference proteome</keyword>
<feature type="domain" description="Luciferase-like" evidence="1">
    <location>
        <begin position="31"/>
        <end position="264"/>
    </location>
</feature>